<protein>
    <recommendedName>
        <fullName evidence="6">Cell division protein FtsX</fullName>
    </recommendedName>
</protein>
<dbReference type="GO" id="GO:0032153">
    <property type="term" value="C:cell division site"/>
    <property type="evidence" value="ECO:0007669"/>
    <property type="project" value="TreeGrafter"/>
</dbReference>
<feature type="transmembrane region" description="Helical" evidence="7">
    <location>
        <begin position="178"/>
        <end position="201"/>
    </location>
</feature>
<dbReference type="PIRSF" id="PIRSF003097">
    <property type="entry name" value="FtsX"/>
    <property type="match status" value="1"/>
</dbReference>
<keyword evidence="4 7" id="KW-1133">Transmembrane helix</keyword>
<dbReference type="PATRIC" id="fig|1262666.3.peg.1018"/>
<evidence type="ECO:0000256" key="6">
    <source>
        <dbReference type="PIRNR" id="PIRNR003097"/>
    </source>
</evidence>
<evidence type="ECO:0000256" key="3">
    <source>
        <dbReference type="ARBA" id="ARBA00022692"/>
    </source>
</evidence>
<feature type="transmembrane region" description="Helical" evidence="7">
    <location>
        <begin position="221"/>
        <end position="244"/>
    </location>
</feature>
<dbReference type="AlphaFoldDB" id="M5PW07"/>
<dbReference type="GO" id="GO:0005886">
    <property type="term" value="C:plasma membrane"/>
    <property type="evidence" value="ECO:0007669"/>
    <property type="project" value="UniProtKB-SubCell"/>
</dbReference>
<evidence type="ECO:0000256" key="7">
    <source>
        <dbReference type="SAM" id="Phobius"/>
    </source>
</evidence>
<dbReference type="Proteomes" id="UP000011922">
    <property type="component" value="Unassembled WGS sequence"/>
</dbReference>
<reference evidence="9 10" key="1">
    <citation type="journal article" date="2013" name="Genome Announc.">
        <title>Draft Genome Sequence for Desulfovibrio africanus Strain PCS.</title>
        <authorList>
            <person name="Brown S.D."/>
            <person name="Utturkar S.M."/>
            <person name="Arkin A.P."/>
            <person name="Deutschbauer A.M."/>
            <person name="Elias D.A."/>
            <person name="Hazen T.C."/>
            <person name="Chakraborty R."/>
        </authorList>
    </citation>
    <scope>NUCLEOTIDE SEQUENCE [LARGE SCALE GENOMIC DNA]</scope>
    <source>
        <strain evidence="9 10">PCS</strain>
    </source>
</reference>
<evidence type="ECO:0000256" key="2">
    <source>
        <dbReference type="ARBA" id="ARBA00022475"/>
    </source>
</evidence>
<dbReference type="InterPro" id="IPR004513">
    <property type="entry name" value="FtsX"/>
</dbReference>
<comment type="similarity">
    <text evidence="6">Belongs to the ABC-4 integral membrane protein family. FtsX subfamily.</text>
</comment>
<keyword evidence="5 6" id="KW-0472">Membrane</keyword>
<feature type="domain" description="ABC3 transporter permease C-terminal" evidence="8">
    <location>
        <begin position="180"/>
        <end position="293"/>
    </location>
</feature>
<feature type="transmembrane region" description="Helical" evidence="7">
    <location>
        <begin position="20"/>
        <end position="43"/>
    </location>
</feature>
<feature type="transmembrane region" description="Helical" evidence="7">
    <location>
        <begin position="272"/>
        <end position="291"/>
    </location>
</feature>
<gene>
    <name evidence="9" type="ORF">PCS_01005</name>
</gene>
<evidence type="ECO:0000256" key="1">
    <source>
        <dbReference type="ARBA" id="ARBA00004651"/>
    </source>
</evidence>
<evidence type="ECO:0000313" key="10">
    <source>
        <dbReference type="Proteomes" id="UP000011922"/>
    </source>
</evidence>
<evidence type="ECO:0000256" key="4">
    <source>
        <dbReference type="ARBA" id="ARBA00022989"/>
    </source>
</evidence>
<evidence type="ECO:0000259" key="8">
    <source>
        <dbReference type="Pfam" id="PF02687"/>
    </source>
</evidence>
<comment type="caution">
    <text evidence="9">The sequence shown here is derived from an EMBL/GenBank/DDBJ whole genome shotgun (WGS) entry which is preliminary data.</text>
</comment>
<dbReference type="PANTHER" id="PTHR47755">
    <property type="entry name" value="CELL DIVISION PROTEIN FTSX"/>
    <property type="match status" value="1"/>
</dbReference>
<sequence length="293" mass="32590">MRTFLRLVWRGVEEMALHPWAQLLTLAAVTLVAFLAGLFLLFLHNLEQRIAATQGHVEFHLYWRSDGNQNQVEAQWRELRQLEGLESMQTYTPKQALDHLATSLNAGGTGGRFGWMKDADKLLPATALLNFSVPTENTDWAKAMLDKLRKLPGLDSVHYNPLQYDMARTWSRLSNRMVWLLVSFLAVVAGLSVGNTIKLSLYSRRSELEILHLVGATESYIRMPLLVEGAVLGAVGSFLALGLLKLLQLTAESMLNVPPLLIQVQFLPQTTVLSLAAVLTGVCVLSSWVAVSR</sequence>
<keyword evidence="6" id="KW-0131">Cell cycle</keyword>
<keyword evidence="6 9" id="KW-0132">Cell division</keyword>
<dbReference type="RefSeq" id="WP_005984644.1">
    <property type="nucleotide sequence ID" value="NZ_AOSV01000007.1"/>
</dbReference>
<keyword evidence="3 7" id="KW-0812">Transmembrane</keyword>
<dbReference type="PANTHER" id="PTHR47755:SF1">
    <property type="entry name" value="CELL DIVISION PROTEIN FTSX"/>
    <property type="match status" value="1"/>
</dbReference>
<dbReference type="Pfam" id="PF02687">
    <property type="entry name" value="FtsX"/>
    <property type="match status" value="1"/>
</dbReference>
<keyword evidence="2 6" id="KW-1003">Cell membrane</keyword>
<dbReference type="InterPro" id="IPR003838">
    <property type="entry name" value="ABC3_permease_C"/>
</dbReference>
<dbReference type="OrthoDB" id="9813411at2"/>
<accession>M5PW07</accession>
<dbReference type="EMBL" id="AOSV01000007">
    <property type="protein sequence ID" value="EMG38180.1"/>
    <property type="molecule type" value="Genomic_DNA"/>
</dbReference>
<evidence type="ECO:0000256" key="5">
    <source>
        <dbReference type="ARBA" id="ARBA00023136"/>
    </source>
</evidence>
<evidence type="ECO:0000313" key="9">
    <source>
        <dbReference type="EMBL" id="EMG38180.1"/>
    </source>
</evidence>
<dbReference type="GO" id="GO:0051301">
    <property type="term" value="P:cell division"/>
    <property type="evidence" value="ECO:0007669"/>
    <property type="project" value="UniProtKB-KW"/>
</dbReference>
<organism evidence="9 10">
    <name type="scientific">Desulfocurvibacter africanus PCS</name>
    <dbReference type="NCBI Taxonomy" id="1262666"/>
    <lineage>
        <taxon>Bacteria</taxon>
        <taxon>Pseudomonadati</taxon>
        <taxon>Thermodesulfobacteriota</taxon>
        <taxon>Desulfovibrionia</taxon>
        <taxon>Desulfovibrionales</taxon>
        <taxon>Desulfovibrionaceae</taxon>
        <taxon>Desulfocurvibacter</taxon>
    </lineage>
</organism>
<comment type="subcellular location">
    <subcellularLocation>
        <location evidence="1">Cell membrane</location>
        <topology evidence="1">Multi-pass membrane protein</topology>
    </subcellularLocation>
</comment>
<name>M5PW07_DESAF</name>
<proteinExistence type="inferred from homology"/>